<comment type="subcellular location">
    <subcellularLocation>
        <location evidence="1 8">Mitochondrion</location>
    </subcellularLocation>
</comment>
<evidence type="ECO:0000256" key="5">
    <source>
        <dbReference type="ARBA" id="ARBA00022917"/>
    </source>
</evidence>
<keyword evidence="6 8" id="KW-0342">GTP-binding</keyword>
<dbReference type="Pfam" id="PF03764">
    <property type="entry name" value="EFG_IV"/>
    <property type="match status" value="1"/>
</dbReference>
<dbReference type="InterPro" id="IPR004161">
    <property type="entry name" value="EFTu-like_2"/>
</dbReference>
<dbReference type="InterPro" id="IPR035647">
    <property type="entry name" value="EFG_III/V"/>
</dbReference>
<evidence type="ECO:0000256" key="1">
    <source>
        <dbReference type="ARBA" id="ARBA00004173"/>
    </source>
</evidence>
<dbReference type="SUPFAM" id="SSF54980">
    <property type="entry name" value="EF-G C-terminal domain-like"/>
    <property type="match status" value="2"/>
</dbReference>
<feature type="binding site" evidence="8">
    <location>
        <begin position="190"/>
        <end position="193"/>
    </location>
    <ligand>
        <name>GTP</name>
        <dbReference type="ChEBI" id="CHEBI:37565"/>
    </ligand>
</feature>
<dbReference type="SUPFAM" id="SSF52540">
    <property type="entry name" value="P-loop containing nucleoside triphosphate hydrolases"/>
    <property type="match status" value="1"/>
</dbReference>
<dbReference type="SUPFAM" id="SSF54211">
    <property type="entry name" value="Ribosomal protein S5 domain 2-like"/>
    <property type="match status" value="1"/>
</dbReference>
<keyword evidence="4 8" id="KW-0251">Elongation factor</keyword>
<dbReference type="InterPro" id="IPR041095">
    <property type="entry name" value="EFG_II"/>
</dbReference>
<dbReference type="InterPro" id="IPR009022">
    <property type="entry name" value="EFG_III"/>
</dbReference>
<gene>
    <name evidence="11" type="ORF">CVLEPA_LOCUS31974</name>
</gene>
<reference evidence="11 12" key="1">
    <citation type="submission" date="2024-02" db="EMBL/GenBank/DDBJ databases">
        <authorList>
            <person name="Daric V."/>
            <person name="Darras S."/>
        </authorList>
    </citation>
    <scope>NUCLEOTIDE SEQUENCE [LARGE SCALE GENOMIC DNA]</scope>
</reference>
<dbReference type="InterPro" id="IPR031157">
    <property type="entry name" value="G_TR_CS"/>
</dbReference>
<dbReference type="InterPro" id="IPR004540">
    <property type="entry name" value="Transl_elong_EFG/EF2"/>
</dbReference>
<dbReference type="Gene3D" id="3.30.230.10">
    <property type="match status" value="1"/>
</dbReference>
<keyword evidence="12" id="KW-1185">Reference proteome</keyword>
<evidence type="ECO:0000259" key="10">
    <source>
        <dbReference type="PROSITE" id="PS51722"/>
    </source>
</evidence>
<keyword evidence="5 8" id="KW-0648">Protein biosynthesis</keyword>
<organism evidence="11 12">
    <name type="scientific">Clavelina lepadiformis</name>
    <name type="common">Light-bulb sea squirt</name>
    <name type="synonym">Ascidia lepadiformis</name>
    <dbReference type="NCBI Taxonomy" id="159417"/>
    <lineage>
        <taxon>Eukaryota</taxon>
        <taxon>Metazoa</taxon>
        <taxon>Chordata</taxon>
        <taxon>Tunicata</taxon>
        <taxon>Ascidiacea</taxon>
        <taxon>Aplousobranchia</taxon>
        <taxon>Clavelinidae</taxon>
        <taxon>Clavelina</taxon>
    </lineage>
</organism>
<comment type="similarity">
    <text evidence="8">Belongs to the GTP-binding elongation factor family. EF-G/EF-2 subfamily.</text>
</comment>
<dbReference type="InterPro" id="IPR014721">
    <property type="entry name" value="Ribsml_uS5_D2-typ_fold_subgr"/>
</dbReference>
<name>A0ABP0H3G9_CLALP</name>
<dbReference type="CDD" id="cd04091">
    <property type="entry name" value="mtEFG1_II_like"/>
    <property type="match status" value="1"/>
</dbReference>
<dbReference type="InterPro" id="IPR047872">
    <property type="entry name" value="EFG_IV"/>
</dbReference>
<dbReference type="InterPro" id="IPR020568">
    <property type="entry name" value="Ribosomal_Su5_D2-typ_SF"/>
</dbReference>
<dbReference type="Gene3D" id="3.30.70.240">
    <property type="match status" value="1"/>
</dbReference>
<comment type="catalytic activity">
    <reaction evidence="7">
        <text>GTP + H2O = GDP + phosphate + H(+)</text>
        <dbReference type="Rhea" id="RHEA:19669"/>
        <dbReference type="ChEBI" id="CHEBI:15377"/>
        <dbReference type="ChEBI" id="CHEBI:15378"/>
        <dbReference type="ChEBI" id="CHEBI:37565"/>
        <dbReference type="ChEBI" id="CHEBI:43474"/>
        <dbReference type="ChEBI" id="CHEBI:58189"/>
    </reaction>
    <physiologicalReaction direction="left-to-right" evidence="7">
        <dbReference type="Rhea" id="RHEA:19670"/>
    </physiologicalReaction>
</comment>
<dbReference type="NCBIfam" id="TIGR00231">
    <property type="entry name" value="small_GTP"/>
    <property type="match status" value="1"/>
</dbReference>
<evidence type="ECO:0000313" key="12">
    <source>
        <dbReference type="Proteomes" id="UP001642483"/>
    </source>
</evidence>
<dbReference type="InterPro" id="IPR005517">
    <property type="entry name" value="Transl_elong_EFG/EF2_IV"/>
</dbReference>
<protein>
    <recommendedName>
        <fullName evidence="8">Elongation factor G, mitochondrial</fullName>
        <shortName evidence="8">EF-Gmt</shortName>
    </recommendedName>
    <alternativeName>
        <fullName evidence="8">Elongation factor G 1, mitochondrial</fullName>
        <shortName evidence="8">mEF-G 1</shortName>
    </alternativeName>
    <alternativeName>
        <fullName evidence="8">Elongation factor G1</fullName>
    </alternativeName>
</protein>
<dbReference type="Gene3D" id="3.40.50.300">
    <property type="entry name" value="P-loop containing nucleotide triphosphate hydrolases"/>
    <property type="match status" value="1"/>
</dbReference>
<evidence type="ECO:0000256" key="4">
    <source>
        <dbReference type="ARBA" id="ARBA00022768"/>
    </source>
</evidence>
<dbReference type="Proteomes" id="UP001642483">
    <property type="component" value="Unassembled WGS sequence"/>
</dbReference>
<evidence type="ECO:0000256" key="2">
    <source>
        <dbReference type="ARBA" id="ARBA00005870"/>
    </source>
</evidence>
<dbReference type="InterPro" id="IPR000795">
    <property type="entry name" value="T_Tr_GTP-bd_dom"/>
</dbReference>
<keyword evidence="8" id="KW-0496">Mitochondrion</keyword>
<dbReference type="PROSITE" id="PS51722">
    <property type="entry name" value="G_TR_2"/>
    <property type="match status" value="1"/>
</dbReference>
<dbReference type="Pfam" id="PF00009">
    <property type="entry name" value="GTP_EFTU"/>
    <property type="match status" value="1"/>
</dbReference>
<dbReference type="InterPro" id="IPR005225">
    <property type="entry name" value="Small_GTP-bd"/>
</dbReference>
<dbReference type="PANTHER" id="PTHR43636:SF2">
    <property type="entry name" value="ELONGATION FACTOR G, MITOCHONDRIAL"/>
    <property type="match status" value="1"/>
</dbReference>
<feature type="binding site" evidence="8">
    <location>
        <begin position="136"/>
        <end position="140"/>
    </location>
    <ligand>
        <name>GTP</name>
        <dbReference type="ChEBI" id="CHEBI:37565"/>
    </ligand>
</feature>
<dbReference type="PANTHER" id="PTHR43636">
    <property type="entry name" value="ELONGATION FACTOR G, MITOCHONDRIAL"/>
    <property type="match status" value="1"/>
</dbReference>
<accession>A0ABP0H3G9</accession>
<sequence length="770" mass="86592">MSHSLVYRLKTAIWSRARTGFPKVQNYILNVNKHKFMGISFTPARISWYSTEVNQAEVLKTMRNIGIAAHIDSGKTTVTERLLFYSGRIEAMHEVRGKDKVGATMDSMDLERERGITIQSAATHVTWKNHLINIIDTPGHVDFTVEVERALRVLDGAVLVICANGGVQSQTLTVNRQINRYNVPRLIFINKIDRLAANPYRCLMQIRSKLRHNAAFVHIPIGLENDTKGIVDIIRRKALYFEGSHGQDVVEKDIPDDLKAITEEKRTELIECVSNVDEPLAETFLLDEEPSIEELKAAIRRSVIARKFTPVLMGTALKNKGIQPLLDAVTEYLPDPSEVENYAFDDSVRDEDDRPTKVLMNPERSPDHVSVSLAFKIEQSKFGQLTYLRVYQGLVEKGENLFNVRTKKRVRTSRLVRIHANNLEDVNEAYAGDICALFGVDCSSGDTFVGKSKFGMAMESIFVPDPVVSMSLKVVGRDDSGKLSKALNRFSREDPTFKTYWDDEAKEMVVSGMGELHLEVYGQRIRNEYDLDVVLGKPNVAFRETITSSIDFDYTHKRQSGGAGQFGRLIGYIEPLPADQNTKLEFVNKTTGTNVPNCFMSAIEKGFLVDSTDKGPLIGAKMAGFRVVVEDGASHLVDSSEIAFRLCAQGAFQQAMDRGLKCILEPIMKVEVSVPHEFQGSVLASINKRKGMIVDQDSDSDYVVMNCDVSLNDMFGYATELRSITEGKGEYTMEFSRYQPCRNEVEEQLIRKYQEENAPKSTKKKAGRKR</sequence>
<dbReference type="CDD" id="cd01886">
    <property type="entry name" value="EF-G"/>
    <property type="match status" value="1"/>
</dbReference>
<feature type="region of interest" description="Disordered" evidence="9">
    <location>
        <begin position="750"/>
        <end position="770"/>
    </location>
</feature>
<comment type="pathway">
    <text evidence="8">Protein biosynthesis; polypeptide chain elongation.</text>
</comment>
<evidence type="ECO:0000313" key="11">
    <source>
        <dbReference type="EMBL" id="CAK8698540.1"/>
    </source>
</evidence>
<dbReference type="CDD" id="cd16262">
    <property type="entry name" value="EFG_III"/>
    <property type="match status" value="1"/>
</dbReference>
<dbReference type="CDD" id="cd04097">
    <property type="entry name" value="mtEFG1_C"/>
    <property type="match status" value="1"/>
</dbReference>
<dbReference type="Pfam" id="PF00679">
    <property type="entry name" value="EFG_C"/>
    <property type="match status" value="1"/>
</dbReference>
<dbReference type="SMART" id="SM00838">
    <property type="entry name" value="EFG_C"/>
    <property type="match status" value="1"/>
</dbReference>
<keyword evidence="3 8" id="KW-0547">Nucleotide-binding</keyword>
<evidence type="ECO:0000256" key="3">
    <source>
        <dbReference type="ARBA" id="ARBA00022741"/>
    </source>
</evidence>
<dbReference type="InterPro" id="IPR027417">
    <property type="entry name" value="P-loop_NTPase"/>
</dbReference>
<evidence type="ECO:0000256" key="8">
    <source>
        <dbReference type="HAMAP-Rule" id="MF_03061"/>
    </source>
</evidence>
<feature type="domain" description="Tr-type G" evidence="10">
    <location>
        <begin position="60"/>
        <end position="337"/>
    </location>
</feature>
<dbReference type="Pfam" id="PF03144">
    <property type="entry name" value="GTP_EFTU_D2"/>
    <property type="match status" value="1"/>
</dbReference>
<feature type="binding site" evidence="8">
    <location>
        <begin position="69"/>
        <end position="76"/>
    </location>
    <ligand>
        <name>GTP</name>
        <dbReference type="ChEBI" id="CHEBI:37565"/>
    </ligand>
</feature>
<dbReference type="PRINTS" id="PR00315">
    <property type="entry name" value="ELONGATNFCT"/>
</dbReference>
<dbReference type="Pfam" id="PF14492">
    <property type="entry name" value="EFG_III"/>
    <property type="match status" value="1"/>
</dbReference>
<dbReference type="EMBL" id="CAWYQH010000174">
    <property type="protein sequence ID" value="CAK8698540.1"/>
    <property type="molecule type" value="Genomic_DNA"/>
</dbReference>
<comment type="similarity">
    <text evidence="2">Belongs to the TRAFAC class translation factor GTPase superfamily. Classic translation factor GTPase family. EF-G/EF-2 subfamily.</text>
</comment>
<dbReference type="CDD" id="cd01434">
    <property type="entry name" value="EFG_mtEFG1_IV"/>
    <property type="match status" value="1"/>
</dbReference>
<evidence type="ECO:0000256" key="9">
    <source>
        <dbReference type="SAM" id="MobiDB-lite"/>
    </source>
</evidence>
<dbReference type="Gene3D" id="3.30.70.870">
    <property type="entry name" value="Elongation Factor G (Translational Gtpase), domain 3"/>
    <property type="match status" value="1"/>
</dbReference>
<dbReference type="HAMAP" id="MF_00054_B">
    <property type="entry name" value="EF_G_EF_2_B"/>
    <property type="match status" value="1"/>
</dbReference>
<dbReference type="PROSITE" id="PS00301">
    <property type="entry name" value="G_TR_1"/>
    <property type="match status" value="1"/>
</dbReference>
<comment type="caution">
    <text evidence="11">The sequence shown here is derived from an EMBL/GenBank/DDBJ whole genome shotgun (WGS) entry which is preliminary data.</text>
</comment>
<evidence type="ECO:0000256" key="6">
    <source>
        <dbReference type="ARBA" id="ARBA00023134"/>
    </source>
</evidence>
<dbReference type="SUPFAM" id="SSF50447">
    <property type="entry name" value="Translation proteins"/>
    <property type="match status" value="1"/>
</dbReference>
<proteinExistence type="inferred from homology"/>
<comment type="function">
    <text evidence="8">Mitochondrial GTPase that catalyzes the GTP-dependent ribosomal translocation step during translation elongation. During this step, the ribosome changes from the pre-translocational (PRE) to the post-translocational (POST) state as the newly formed A-site-bound peptidyl-tRNA and P-site-bound deacylated tRNA move to the P and E sites, respectively. Catalyzes the coordinated movement of the two tRNA molecules, the mRNA and conformational changes in the ribosome.</text>
</comment>
<feature type="compositionally biased region" description="Basic residues" evidence="9">
    <location>
        <begin position="761"/>
        <end position="770"/>
    </location>
</feature>
<dbReference type="SMART" id="SM00889">
    <property type="entry name" value="EFG_IV"/>
    <property type="match status" value="1"/>
</dbReference>
<dbReference type="Gene3D" id="2.40.30.10">
    <property type="entry name" value="Translation factors"/>
    <property type="match status" value="1"/>
</dbReference>
<dbReference type="InterPro" id="IPR009000">
    <property type="entry name" value="Transl_B-barrel_sf"/>
</dbReference>
<dbReference type="NCBIfam" id="NF009381">
    <property type="entry name" value="PRK12740.1-5"/>
    <property type="match status" value="1"/>
</dbReference>
<dbReference type="InterPro" id="IPR000640">
    <property type="entry name" value="EFG_V-like"/>
</dbReference>
<dbReference type="NCBIfam" id="TIGR00484">
    <property type="entry name" value="EF-G"/>
    <property type="match status" value="1"/>
</dbReference>
<dbReference type="InterPro" id="IPR035649">
    <property type="entry name" value="EFG_V"/>
</dbReference>
<evidence type="ECO:0000256" key="7">
    <source>
        <dbReference type="ARBA" id="ARBA00049117"/>
    </source>
</evidence>